<evidence type="ECO:0000313" key="3">
    <source>
        <dbReference type="Proteomes" id="UP000014977"/>
    </source>
</evidence>
<dbReference type="SMART" id="SM00763">
    <property type="entry name" value="AAA_PrkA"/>
    <property type="match status" value="1"/>
</dbReference>
<sequence>MNKIRKALDNLNRTMSDTHPNELIPFEDFLKIMNEKPHQVIRNIFQVFYDMIRYYIEEGVDEYPGDPESIHYVYYDCNRLFVEDADHPFFADRLFANRFINHIEALRRGAQQNKIYIFDGPPGCGKSTFLNNLLKKYETYANTPEGMRYETVWRLSRKALGSYHNHNNNPMLDNLYRILSVTSPAKETLDVNNEERPNEQEEAYEEDLYAHDLQEDYIDVPCPSHEHPLLIIPKRYRRQLFDDLFENDEFKWRLFTDKAYEWVFRDKPCTICSSLYQALLGKLQSPEEVFKMVYVRPYHFNRRLGQGISVFNPGDKPMRQSTMTNPMLQRRINEILRDSNQVNYIFSRYAKTNNGIYALMDIKSHNVERLMELHNIISEGIHKVEDIEENVNSLFFALMNPEDKKNIHGLQSFSDRIEYIQILYVLDLNTEVEIYKNIFGKQIVDSFLPRVLHNFARVIISSRLNQKSEALLEWIGDPSKYRLYCDPNLHLLKMEIYTGYIPKWLSDEDRKSFTAKVRRKILAESETEGKKGFSGRDSIKIFNEFYSSSARTDKLINMSTLCNYFTKIRADLSESIPPGFLESLLRMYDYTVLHEVKESLYNYNEAQISRDIQNYLFAVNFELGVKETCPYTGEHLEITDEFLWGIENRLLGGNVSDARRKEFRSETQKIYAAKTLTQEILLEGTPIVDTQLYQDLYERYVYTLKEKVLDPFLKNENFRQAIKDYGKDAFKTYDKRIREDVTFLMNNLSKKSRYTEQGAKEVCMYVIDNNLASKFSNP</sequence>
<accession>S7U6J8</accession>
<dbReference type="PATRIC" id="fig|1121405.3.peg.167"/>
<comment type="caution">
    <text evidence="2">The sequence shown here is derived from an EMBL/GenBank/DDBJ whole genome shotgun (WGS) entry which is preliminary data.</text>
</comment>
<dbReference type="InterPro" id="IPR027417">
    <property type="entry name" value="P-loop_NTPase"/>
</dbReference>
<dbReference type="SUPFAM" id="SSF52540">
    <property type="entry name" value="P-loop containing nucleoside triphosphate hydrolases"/>
    <property type="match status" value="2"/>
</dbReference>
<dbReference type="PANTHER" id="PTHR30267">
    <property type="entry name" value="PROTEIN KINASE PRKA"/>
    <property type="match status" value="1"/>
</dbReference>
<keyword evidence="2" id="KW-0418">Kinase</keyword>
<dbReference type="eggNOG" id="COG2766">
    <property type="taxonomic scope" value="Bacteria"/>
</dbReference>
<dbReference type="Proteomes" id="UP000014977">
    <property type="component" value="Unassembled WGS sequence"/>
</dbReference>
<dbReference type="EMBL" id="ATHJ01000011">
    <property type="protein sequence ID" value="EPR44972.1"/>
    <property type="molecule type" value="Genomic_DNA"/>
</dbReference>
<dbReference type="GO" id="GO:0004672">
    <property type="term" value="F:protein kinase activity"/>
    <property type="evidence" value="ECO:0007669"/>
    <property type="project" value="TreeGrafter"/>
</dbReference>
<dbReference type="InterPro" id="IPR013153">
    <property type="entry name" value="Prk_AAA"/>
</dbReference>
<reference evidence="2 3" key="1">
    <citation type="journal article" date="2013" name="Genome Announc.">
        <title>Draft genome sequences for three mercury-methylating, sulfate-reducing bacteria.</title>
        <authorList>
            <person name="Brown S.D."/>
            <person name="Hurt R.A.Jr."/>
            <person name="Gilmour C.C."/>
            <person name="Elias D.A."/>
        </authorList>
    </citation>
    <scope>NUCLEOTIDE SEQUENCE [LARGE SCALE GENOMIC DNA]</scope>
    <source>
        <strain evidence="2 3">DSM 2059</strain>
    </source>
</reference>
<dbReference type="InterPro" id="IPR010650">
    <property type="entry name" value="PrkA_C"/>
</dbReference>
<protein>
    <submittedName>
        <fullName evidence="2">Putative serine protein kinase, PrkA</fullName>
    </submittedName>
</protein>
<gene>
    <name evidence="2" type="ORF">dsmv_1008</name>
</gene>
<dbReference type="RefSeq" id="WP_020875199.1">
    <property type="nucleotide sequence ID" value="NZ_ATHJ01000011.1"/>
</dbReference>
<evidence type="ECO:0000259" key="1">
    <source>
        <dbReference type="SMART" id="SM00763"/>
    </source>
</evidence>
<dbReference type="Gene3D" id="3.40.50.300">
    <property type="entry name" value="P-loop containing nucleotide triphosphate hydrolases"/>
    <property type="match status" value="1"/>
</dbReference>
<dbReference type="PANTHER" id="PTHR30267:SF2">
    <property type="entry name" value="PROTEIN PRKA"/>
    <property type="match status" value="1"/>
</dbReference>
<dbReference type="STRING" id="897.B2D07_11930"/>
<dbReference type="OrthoDB" id="9761914at2"/>
<organism evidence="2 3">
    <name type="scientific">Desulfococcus multivorans DSM 2059</name>
    <dbReference type="NCBI Taxonomy" id="1121405"/>
    <lineage>
        <taxon>Bacteria</taxon>
        <taxon>Pseudomonadati</taxon>
        <taxon>Thermodesulfobacteriota</taxon>
        <taxon>Desulfobacteria</taxon>
        <taxon>Desulfobacterales</taxon>
        <taxon>Desulfococcaceae</taxon>
        <taxon>Desulfococcus</taxon>
    </lineage>
</organism>
<keyword evidence="3" id="KW-1185">Reference proteome</keyword>
<dbReference type="Pfam" id="PF06798">
    <property type="entry name" value="PrkA"/>
    <property type="match status" value="1"/>
</dbReference>
<feature type="domain" description="PrkA AAA" evidence="1">
    <location>
        <begin position="24"/>
        <end position="471"/>
    </location>
</feature>
<proteinExistence type="predicted"/>
<keyword evidence="2" id="KW-0808">Transferase</keyword>
<dbReference type="AlphaFoldDB" id="S7U6J8"/>
<name>S7U6J8_DESML</name>
<evidence type="ECO:0000313" key="2">
    <source>
        <dbReference type="EMBL" id="EPR44972.1"/>
    </source>
</evidence>